<keyword evidence="5" id="KW-1185">Reference proteome</keyword>
<evidence type="ECO:0000256" key="1">
    <source>
        <dbReference type="PROSITE-ProRule" id="PRU00042"/>
    </source>
</evidence>
<dbReference type="EMBL" id="CABITT030000001">
    <property type="protein sequence ID" value="VVA89580.1"/>
    <property type="molecule type" value="Genomic_DNA"/>
</dbReference>
<organism evidence="4 5">
    <name type="scientific">Arabis nemorensis</name>
    <dbReference type="NCBI Taxonomy" id="586526"/>
    <lineage>
        <taxon>Eukaryota</taxon>
        <taxon>Viridiplantae</taxon>
        <taxon>Streptophyta</taxon>
        <taxon>Embryophyta</taxon>
        <taxon>Tracheophyta</taxon>
        <taxon>Spermatophyta</taxon>
        <taxon>Magnoliopsida</taxon>
        <taxon>eudicotyledons</taxon>
        <taxon>Gunneridae</taxon>
        <taxon>Pentapetalae</taxon>
        <taxon>rosids</taxon>
        <taxon>malvids</taxon>
        <taxon>Brassicales</taxon>
        <taxon>Brassicaceae</taxon>
        <taxon>Arabideae</taxon>
        <taxon>Arabis</taxon>
    </lineage>
</organism>
<dbReference type="PROSITE" id="PS00028">
    <property type="entry name" value="ZINC_FINGER_C2H2_1"/>
    <property type="match status" value="1"/>
</dbReference>
<evidence type="ECO:0000256" key="2">
    <source>
        <dbReference type="SAM" id="MobiDB-lite"/>
    </source>
</evidence>
<evidence type="ECO:0000313" key="5">
    <source>
        <dbReference type="Proteomes" id="UP000489600"/>
    </source>
</evidence>
<dbReference type="InterPro" id="IPR036236">
    <property type="entry name" value="Znf_C2H2_sf"/>
</dbReference>
<accession>A0A565AJQ1</accession>
<dbReference type="AlphaFoldDB" id="A0A565AJQ1"/>
<reference evidence="4" key="1">
    <citation type="submission" date="2019-07" db="EMBL/GenBank/DDBJ databases">
        <authorList>
            <person name="Dittberner H."/>
        </authorList>
    </citation>
    <scope>NUCLEOTIDE SEQUENCE [LARGE SCALE GENOMIC DNA]</scope>
</reference>
<dbReference type="PANTHER" id="PTHR46326:SF2">
    <property type="entry name" value="ZINC FINGER PROTEIN ZAT1-RELATED"/>
    <property type="match status" value="1"/>
</dbReference>
<comment type="caution">
    <text evidence="4">The sequence shown here is derived from an EMBL/GenBank/DDBJ whole genome shotgun (WGS) entry which is preliminary data.</text>
</comment>
<dbReference type="GO" id="GO:0006355">
    <property type="term" value="P:regulation of DNA-templated transcription"/>
    <property type="evidence" value="ECO:0007669"/>
    <property type="project" value="InterPro"/>
</dbReference>
<keyword evidence="1" id="KW-0863">Zinc-finger</keyword>
<dbReference type="Proteomes" id="UP000489600">
    <property type="component" value="Unassembled WGS sequence"/>
</dbReference>
<dbReference type="InterPro" id="IPR013087">
    <property type="entry name" value="Znf_C2H2_type"/>
</dbReference>
<protein>
    <recommendedName>
        <fullName evidence="3">C2H2-type domain-containing protein</fullName>
    </recommendedName>
</protein>
<name>A0A565AJQ1_9BRAS</name>
<proteinExistence type="predicted"/>
<feature type="compositionally biased region" description="Basic and acidic residues" evidence="2">
    <location>
        <begin position="78"/>
        <end position="93"/>
    </location>
</feature>
<sequence length="165" mass="18924">MEEIKHQCKLCWKSFLNGRALGGHMRSHLLLHPLPAHPESASSSMAQDRESETESSKKPTRKRSRLNRRSINVSSRHQQSDEEKSETAADLKIMKPRSSQELSHESCTEQEPMSSVSDAETAEEDVAFMRDLRESVQVVSGVRWAQSKPQEEERSSPRLIFFFDR</sequence>
<dbReference type="OrthoDB" id="9411774at2759"/>
<feature type="compositionally biased region" description="Polar residues" evidence="2">
    <location>
        <begin position="109"/>
        <end position="118"/>
    </location>
</feature>
<keyword evidence="1" id="KW-0479">Metal-binding</keyword>
<gene>
    <name evidence="4" type="ORF">ANE_LOCUS25</name>
</gene>
<keyword evidence="1" id="KW-0862">Zinc</keyword>
<feature type="compositionally biased region" description="Basic and acidic residues" evidence="2">
    <location>
        <begin position="47"/>
        <end position="57"/>
    </location>
</feature>
<evidence type="ECO:0000313" key="4">
    <source>
        <dbReference type="EMBL" id="VVA89580.1"/>
    </source>
</evidence>
<evidence type="ECO:0000259" key="3">
    <source>
        <dbReference type="PROSITE" id="PS50157"/>
    </source>
</evidence>
<dbReference type="InterPro" id="IPR044303">
    <property type="entry name" value="ZAT1/4/9"/>
</dbReference>
<feature type="region of interest" description="Disordered" evidence="2">
    <location>
        <begin position="34"/>
        <end position="121"/>
    </location>
</feature>
<dbReference type="SUPFAM" id="SSF57667">
    <property type="entry name" value="beta-beta-alpha zinc fingers"/>
    <property type="match status" value="1"/>
</dbReference>
<dbReference type="PANTHER" id="PTHR46326">
    <property type="entry name" value="ZINC FINGER PROTEIN ZAT1-RELATED"/>
    <property type="match status" value="1"/>
</dbReference>
<dbReference type="PROSITE" id="PS50157">
    <property type="entry name" value="ZINC_FINGER_C2H2_2"/>
    <property type="match status" value="1"/>
</dbReference>
<feature type="domain" description="C2H2-type" evidence="3">
    <location>
        <begin position="6"/>
        <end position="33"/>
    </location>
</feature>
<feature type="compositionally biased region" description="Basic residues" evidence="2">
    <location>
        <begin position="58"/>
        <end position="68"/>
    </location>
</feature>
<dbReference type="GO" id="GO:0008270">
    <property type="term" value="F:zinc ion binding"/>
    <property type="evidence" value="ECO:0007669"/>
    <property type="project" value="UniProtKB-KW"/>
</dbReference>